<proteinExistence type="predicted"/>
<reference evidence="2" key="1">
    <citation type="submission" date="2021-06" db="EMBL/GenBank/DDBJ databases">
        <title>Parelaphostrongylus tenuis whole genome reference sequence.</title>
        <authorList>
            <person name="Garwood T.J."/>
            <person name="Larsen P.A."/>
            <person name="Fountain-Jones N.M."/>
            <person name="Garbe J.R."/>
            <person name="Macchietto M.G."/>
            <person name="Kania S.A."/>
            <person name="Gerhold R.W."/>
            <person name="Richards J.E."/>
            <person name="Wolf T.M."/>
        </authorList>
    </citation>
    <scope>NUCLEOTIDE SEQUENCE</scope>
    <source>
        <strain evidence="2">MNPRO001-30</strain>
        <tissue evidence="2">Meninges</tissue>
    </source>
</reference>
<organism evidence="2 3">
    <name type="scientific">Parelaphostrongylus tenuis</name>
    <name type="common">Meningeal worm</name>
    <dbReference type="NCBI Taxonomy" id="148309"/>
    <lineage>
        <taxon>Eukaryota</taxon>
        <taxon>Metazoa</taxon>
        <taxon>Ecdysozoa</taxon>
        <taxon>Nematoda</taxon>
        <taxon>Chromadorea</taxon>
        <taxon>Rhabditida</taxon>
        <taxon>Rhabditina</taxon>
        <taxon>Rhabditomorpha</taxon>
        <taxon>Strongyloidea</taxon>
        <taxon>Metastrongylidae</taxon>
        <taxon>Parelaphostrongylus</taxon>
    </lineage>
</organism>
<evidence type="ECO:0000313" key="2">
    <source>
        <dbReference type="EMBL" id="KAJ1365833.1"/>
    </source>
</evidence>
<sequence>MGDNREKRKRMENVLEFCTAREGETTQVSRRVHLQSDGVRGASVNPNDEPLQICGKDL</sequence>
<dbReference type="Proteomes" id="UP001196413">
    <property type="component" value="Unassembled WGS sequence"/>
</dbReference>
<protein>
    <submittedName>
        <fullName evidence="2">Uncharacterized protein</fullName>
    </submittedName>
</protein>
<evidence type="ECO:0000256" key="1">
    <source>
        <dbReference type="SAM" id="MobiDB-lite"/>
    </source>
</evidence>
<gene>
    <name evidence="2" type="ORF">KIN20_026274</name>
</gene>
<accession>A0AAD5QUZ5</accession>
<name>A0AAD5QUZ5_PARTN</name>
<keyword evidence="3" id="KW-1185">Reference proteome</keyword>
<evidence type="ECO:0000313" key="3">
    <source>
        <dbReference type="Proteomes" id="UP001196413"/>
    </source>
</evidence>
<feature type="region of interest" description="Disordered" evidence="1">
    <location>
        <begin position="38"/>
        <end position="58"/>
    </location>
</feature>
<dbReference type="AlphaFoldDB" id="A0AAD5QUZ5"/>
<dbReference type="EMBL" id="JAHQIW010005370">
    <property type="protein sequence ID" value="KAJ1365833.1"/>
    <property type="molecule type" value="Genomic_DNA"/>
</dbReference>
<comment type="caution">
    <text evidence="2">The sequence shown here is derived from an EMBL/GenBank/DDBJ whole genome shotgun (WGS) entry which is preliminary data.</text>
</comment>